<sequence>MRKINLFPNPNIDCLFEDVYAPSDDSYLIIDYFKDCINENYFDGLDIKNIKNVLDMGTGTGIIALFLQEVKKKISNFSPRIFA</sequence>
<evidence type="ECO:0000313" key="1">
    <source>
        <dbReference type="EMBL" id="GAG99279.1"/>
    </source>
</evidence>
<dbReference type="SUPFAM" id="SSF53335">
    <property type="entry name" value="S-adenosyl-L-methionine-dependent methyltransferases"/>
    <property type="match status" value="1"/>
</dbReference>
<comment type="caution">
    <text evidence="1">The sequence shown here is derived from an EMBL/GenBank/DDBJ whole genome shotgun (WGS) entry which is preliminary data.</text>
</comment>
<accession>X1BU43</accession>
<dbReference type="InterPro" id="IPR029063">
    <property type="entry name" value="SAM-dependent_MTases_sf"/>
</dbReference>
<organism evidence="1">
    <name type="scientific">marine sediment metagenome</name>
    <dbReference type="NCBI Taxonomy" id="412755"/>
    <lineage>
        <taxon>unclassified sequences</taxon>
        <taxon>metagenomes</taxon>
        <taxon>ecological metagenomes</taxon>
    </lineage>
</organism>
<feature type="non-terminal residue" evidence="1">
    <location>
        <position position="83"/>
    </location>
</feature>
<name>X1BU43_9ZZZZ</name>
<dbReference type="EMBL" id="BART01021356">
    <property type="protein sequence ID" value="GAG99279.1"/>
    <property type="molecule type" value="Genomic_DNA"/>
</dbReference>
<protein>
    <recommendedName>
        <fullName evidence="2">Methyltransferase small domain-containing protein</fullName>
    </recommendedName>
</protein>
<evidence type="ECO:0008006" key="2">
    <source>
        <dbReference type="Google" id="ProtNLM"/>
    </source>
</evidence>
<dbReference type="AlphaFoldDB" id="X1BU43"/>
<dbReference type="Gene3D" id="3.40.50.150">
    <property type="entry name" value="Vaccinia Virus protein VP39"/>
    <property type="match status" value="1"/>
</dbReference>
<proteinExistence type="predicted"/>
<reference evidence="1" key="1">
    <citation type="journal article" date="2014" name="Front. Microbiol.">
        <title>High frequency of phylogenetically diverse reductive dehalogenase-homologous genes in deep subseafloor sedimentary metagenomes.</title>
        <authorList>
            <person name="Kawai M."/>
            <person name="Futagami T."/>
            <person name="Toyoda A."/>
            <person name="Takaki Y."/>
            <person name="Nishi S."/>
            <person name="Hori S."/>
            <person name="Arai W."/>
            <person name="Tsubouchi T."/>
            <person name="Morono Y."/>
            <person name="Uchiyama I."/>
            <person name="Ito T."/>
            <person name="Fujiyama A."/>
            <person name="Inagaki F."/>
            <person name="Takami H."/>
        </authorList>
    </citation>
    <scope>NUCLEOTIDE SEQUENCE</scope>
    <source>
        <strain evidence="1">Expedition CK06-06</strain>
    </source>
</reference>
<gene>
    <name evidence="1" type="ORF">S01H4_39430</name>
</gene>